<proteinExistence type="predicted"/>
<keyword evidence="3" id="KW-1185">Reference proteome</keyword>
<reference evidence="2 3" key="2">
    <citation type="submission" date="2018-11" db="EMBL/GenBank/DDBJ databases">
        <authorList>
            <consortium name="Pathogen Informatics"/>
        </authorList>
    </citation>
    <scope>NUCLEOTIDE SEQUENCE [LARGE SCALE GENOMIC DNA]</scope>
</reference>
<evidence type="ECO:0000313" key="2">
    <source>
        <dbReference type="EMBL" id="VDN01359.1"/>
    </source>
</evidence>
<gene>
    <name evidence="2" type="ORF">TCLT_LOCUS4271</name>
</gene>
<dbReference type="AlphaFoldDB" id="A0A0N5CVF1"/>
<accession>A0A0N5CVF1</accession>
<keyword evidence="1" id="KW-1133">Transmembrane helix</keyword>
<keyword evidence="1" id="KW-0812">Transmembrane</keyword>
<evidence type="ECO:0000313" key="3">
    <source>
        <dbReference type="Proteomes" id="UP000276776"/>
    </source>
</evidence>
<reference evidence="4" key="1">
    <citation type="submission" date="2017-02" db="UniProtKB">
        <authorList>
            <consortium name="WormBaseParasite"/>
        </authorList>
    </citation>
    <scope>IDENTIFICATION</scope>
</reference>
<protein>
    <submittedName>
        <fullName evidence="4">PIH1 domain-containing protein 1</fullName>
    </submittedName>
</protein>
<dbReference type="OrthoDB" id="5877978at2759"/>
<evidence type="ECO:0000313" key="4">
    <source>
        <dbReference type="WBParaSite" id="TCLT_0000428201-mRNA-1"/>
    </source>
</evidence>
<feature type="transmembrane region" description="Helical" evidence="1">
    <location>
        <begin position="681"/>
        <end position="698"/>
    </location>
</feature>
<name>A0A0N5CVF1_THECL</name>
<keyword evidence="1" id="KW-0472">Membrane</keyword>
<dbReference type="Proteomes" id="UP000276776">
    <property type="component" value="Unassembled WGS sequence"/>
</dbReference>
<dbReference type="EMBL" id="UYYF01004282">
    <property type="protein sequence ID" value="VDN01359.1"/>
    <property type="molecule type" value="Genomic_DNA"/>
</dbReference>
<dbReference type="WBParaSite" id="TCLT_0000428201-mRNA-1">
    <property type="protein sequence ID" value="TCLT_0000428201-mRNA-1"/>
    <property type="gene ID" value="TCLT_0000428201"/>
</dbReference>
<dbReference type="STRING" id="103827.A0A0N5CVF1"/>
<organism evidence="4">
    <name type="scientific">Thelazia callipaeda</name>
    <name type="common">Oriental eyeworm</name>
    <name type="synonym">Parasitic nematode</name>
    <dbReference type="NCBI Taxonomy" id="103827"/>
    <lineage>
        <taxon>Eukaryota</taxon>
        <taxon>Metazoa</taxon>
        <taxon>Ecdysozoa</taxon>
        <taxon>Nematoda</taxon>
        <taxon>Chromadorea</taxon>
        <taxon>Rhabditida</taxon>
        <taxon>Spirurina</taxon>
        <taxon>Spiruromorpha</taxon>
        <taxon>Thelazioidea</taxon>
        <taxon>Thelaziidae</taxon>
        <taxon>Thelazia</taxon>
    </lineage>
</organism>
<evidence type="ECO:0000256" key="1">
    <source>
        <dbReference type="SAM" id="Phobius"/>
    </source>
</evidence>
<sequence length="714" mass="82080">MKDLEEYRKCAVTRVETEIIEDVTNIVKTYLVGERSDSFQSFNHATINTANQNACGDYQIENTSADSVSVFDNAFSEKNYVSVLRKQSKTRKPKIDTKFQFEDQCFENYSKIQSHEATESNEERKYENFMVPKDTPSLHGINVYIECKLRRTEDYSSIEINVAVPHVFSAVLSLIYERLPQLSNHVTEKEGKKYADETTIQYAHHFDYAGSFEDLQQQQQQHTTIEKRNQPSFLFEKPEVIQPVKIPALIISKWDLRKMADTSAILANFVVSRTDYKTANIVQHDVNKENYYRLEQQGQHYKDEIIINKKQYLLTSESVKSDSDEKEKFSHADFIKQEARGEFEVTMKVSSSQRSSPLRLNENYSVEDISVVAQISTDGRKEEIVTILPTKIDEVVKYTVKNIDISVLVQKAMKLDEILQQHIQNWNATRLEKIAAQFREHQVEQAVIMCGMQSETSSHAECTHVLIMKPSQKIKYHTSAIGEEFVQIRLKFAFSKEAFQETDHMCMIPNILCVSFTCAASSTEKTVAVIYMQKKITDIMMFLSCDEIRRTLRISDGHILTTKETKTESTTMTVSIGYIQKYANELQSAITLRDMHELTSYLRVRESCEVEYVSNLSLSKGTKMLITSTHLATPVKYHECYTVKEFGEAMAHVAVMLQRGGVSYGNLEHNWPQALAGKPKLLTFVMFMVNTLISLMFFTRITLINTSIIDLNIQ</sequence>
<dbReference type="OMA" id="GQYEMEM"/>